<reference evidence="1 2" key="1">
    <citation type="journal article" date="2020" name="G3 (Bethesda)">
        <title>Improved Reference Genome for Cyclotella cryptica CCMP332, a Model for Cell Wall Morphogenesis, Salinity Adaptation, and Lipid Production in Diatoms (Bacillariophyta).</title>
        <authorList>
            <person name="Roberts W.R."/>
            <person name="Downey K.M."/>
            <person name="Ruck E.C."/>
            <person name="Traller J.C."/>
            <person name="Alverson A.J."/>
        </authorList>
    </citation>
    <scope>NUCLEOTIDE SEQUENCE [LARGE SCALE GENOMIC DNA]</scope>
    <source>
        <strain evidence="1 2">CCMP332</strain>
    </source>
</reference>
<protein>
    <submittedName>
        <fullName evidence="1">Uncharacterized protein</fullName>
    </submittedName>
</protein>
<proteinExistence type="predicted"/>
<name>A0ABD3PA37_9STRA</name>
<dbReference type="AlphaFoldDB" id="A0ABD3PA37"/>
<sequence>MKESSVDVSLAELQSRLKDLELSKTHDNMSEILQKERSEMLISLRKIMAALKTEALDGCGSGGGASSKEIEALKAENEELRKINAKQQYRIEHLVHNLRVFVHSNGK</sequence>
<evidence type="ECO:0000313" key="1">
    <source>
        <dbReference type="EMBL" id="KAL3785079.1"/>
    </source>
</evidence>
<keyword evidence="2" id="KW-1185">Reference proteome</keyword>
<dbReference type="EMBL" id="JABMIG020000222">
    <property type="protein sequence ID" value="KAL3785079.1"/>
    <property type="molecule type" value="Genomic_DNA"/>
</dbReference>
<accession>A0ABD3PA37</accession>
<evidence type="ECO:0000313" key="2">
    <source>
        <dbReference type="Proteomes" id="UP001516023"/>
    </source>
</evidence>
<gene>
    <name evidence="1" type="ORF">HJC23_001457</name>
</gene>
<comment type="caution">
    <text evidence="1">The sequence shown here is derived from an EMBL/GenBank/DDBJ whole genome shotgun (WGS) entry which is preliminary data.</text>
</comment>
<dbReference type="Proteomes" id="UP001516023">
    <property type="component" value="Unassembled WGS sequence"/>
</dbReference>
<organism evidence="1 2">
    <name type="scientific">Cyclotella cryptica</name>
    <dbReference type="NCBI Taxonomy" id="29204"/>
    <lineage>
        <taxon>Eukaryota</taxon>
        <taxon>Sar</taxon>
        <taxon>Stramenopiles</taxon>
        <taxon>Ochrophyta</taxon>
        <taxon>Bacillariophyta</taxon>
        <taxon>Coscinodiscophyceae</taxon>
        <taxon>Thalassiosirophycidae</taxon>
        <taxon>Stephanodiscales</taxon>
        <taxon>Stephanodiscaceae</taxon>
        <taxon>Cyclotella</taxon>
    </lineage>
</organism>